<dbReference type="Proteomes" id="UP000748756">
    <property type="component" value="Unassembled WGS sequence"/>
</dbReference>
<sequence>MKSFTAILFSAVAILVLASAVPVPQEAEPTTTSDTRNQKCKIPIQKTFDTCVPNGGDPSACQAAFNKGNEDCNKDYPTSLS</sequence>
<proteinExistence type="predicted"/>
<feature type="signal peptide" evidence="1">
    <location>
        <begin position="1"/>
        <end position="20"/>
    </location>
</feature>
<dbReference type="OrthoDB" id="10378645at2759"/>
<name>A0A9P5RTI3_9FUNG</name>
<organism evidence="2 3">
    <name type="scientific">Linnemannia schmuckeri</name>
    <dbReference type="NCBI Taxonomy" id="64567"/>
    <lineage>
        <taxon>Eukaryota</taxon>
        <taxon>Fungi</taxon>
        <taxon>Fungi incertae sedis</taxon>
        <taxon>Mucoromycota</taxon>
        <taxon>Mortierellomycotina</taxon>
        <taxon>Mortierellomycetes</taxon>
        <taxon>Mortierellales</taxon>
        <taxon>Mortierellaceae</taxon>
        <taxon>Linnemannia</taxon>
    </lineage>
</organism>
<keyword evidence="3" id="KW-1185">Reference proteome</keyword>
<comment type="caution">
    <text evidence="2">The sequence shown here is derived from an EMBL/GenBank/DDBJ whole genome shotgun (WGS) entry which is preliminary data.</text>
</comment>
<feature type="chain" id="PRO_5040348396" evidence="1">
    <location>
        <begin position="21"/>
        <end position="81"/>
    </location>
</feature>
<evidence type="ECO:0000313" key="3">
    <source>
        <dbReference type="Proteomes" id="UP000748756"/>
    </source>
</evidence>
<keyword evidence="1" id="KW-0732">Signal</keyword>
<accession>A0A9P5RTI3</accession>
<dbReference type="EMBL" id="JAAAUQ010000847">
    <property type="protein sequence ID" value="KAF9147223.1"/>
    <property type="molecule type" value="Genomic_DNA"/>
</dbReference>
<gene>
    <name evidence="2" type="ORF">BG015_011167</name>
</gene>
<evidence type="ECO:0000313" key="2">
    <source>
        <dbReference type="EMBL" id="KAF9147223.1"/>
    </source>
</evidence>
<protein>
    <submittedName>
        <fullName evidence="2">Uncharacterized protein</fullName>
    </submittedName>
</protein>
<evidence type="ECO:0000256" key="1">
    <source>
        <dbReference type="SAM" id="SignalP"/>
    </source>
</evidence>
<dbReference type="AlphaFoldDB" id="A0A9P5RTI3"/>
<reference evidence="2" key="1">
    <citation type="journal article" date="2020" name="Fungal Divers.">
        <title>Resolving the Mortierellaceae phylogeny through synthesis of multi-gene phylogenetics and phylogenomics.</title>
        <authorList>
            <person name="Vandepol N."/>
            <person name="Liber J."/>
            <person name="Desiro A."/>
            <person name="Na H."/>
            <person name="Kennedy M."/>
            <person name="Barry K."/>
            <person name="Grigoriev I.V."/>
            <person name="Miller A.N."/>
            <person name="O'Donnell K."/>
            <person name="Stajich J.E."/>
            <person name="Bonito G."/>
        </authorList>
    </citation>
    <scope>NUCLEOTIDE SEQUENCE</scope>
    <source>
        <strain evidence="2">NRRL 6426</strain>
    </source>
</reference>